<comment type="similarity">
    <text evidence="1">Belongs to the plant acyltransferase family.</text>
</comment>
<evidence type="ECO:0000313" key="5">
    <source>
        <dbReference type="Proteomes" id="UP001459277"/>
    </source>
</evidence>
<name>A0AAW2D4H1_9ROSI</name>
<gene>
    <name evidence="4" type="ORF">SO802_013043</name>
</gene>
<protein>
    <submittedName>
        <fullName evidence="4">Uncharacterized protein</fullName>
    </submittedName>
</protein>
<keyword evidence="5" id="KW-1185">Reference proteome</keyword>
<keyword evidence="3" id="KW-0012">Acyltransferase</keyword>
<dbReference type="Gene3D" id="3.30.559.10">
    <property type="entry name" value="Chloramphenicol acetyltransferase-like domain"/>
    <property type="match status" value="1"/>
</dbReference>
<dbReference type="GO" id="GO:0016746">
    <property type="term" value="F:acyltransferase activity"/>
    <property type="evidence" value="ECO:0007669"/>
    <property type="project" value="UniProtKB-KW"/>
</dbReference>
<dbReference type="AlphaFoldDB" id="A0AAW2D4H1"/>
<evidence type="ECO:0000313" key="4">
    <source>
        <dbReference type="EMBL" id="KAL0005482.1"/>
    </source>
</evidence>
<reference evidence="4 5" key="1">
    <citation type="submission" date="2024-01" db="EMBL/GenBank/DDBJ databases">
        <title>A telomere-to-telomere, gap-free genome of sweet tea (Lithocarpus litseifolius).</title>
        <authorList>
            <person name="Zhou J."/>
        </authorList>
    </citation>
    <scope>NUCLEOTIDE SEQUENCE [LARGE SCALE GENOMIC DNA]</scope>
    <source>
        <strain evidence="4">Zhou-2022a</strain>
        <tissue evidence="4">Leaf</tissue>
    </source>
</reference>
<dbReference type="InterPro" id="IPR023213">
    <property type="entry name" value="CAT-like_dom_sf"/>
</dbReference>
<dbReference type="PANTHER" id="PTHR31623:SF17">
    <property type="entry name" value="F21J9.9"/>
    <property type="match status" value="1"/>
</dbReference>
<evidence type="ECO:0000256" key="2">
    <source>
        <dbReference type="ARBA" id="ARBA00022679"/>
    </source>
</evidence>
<dbReference type="Proteomes" id="UP001459277">
    <property type="component" value="Unassembled WGS sequence"/>
</dbReference>
<keyword evidence="2" id="KW-0808">Transferase</keyword>
<organism evidence="4 5">
    <name type="scientific">Lithocarpus litseifolius</name>
    <dbReference type="NCBI Taxonomy" id="425828"/>
    <lineage>
        <taxon>Eukaryota</taxon>
        <taxon>Viridiplantae</taxon>
        <taxon>Streptophyta</taxon>
        <taxon>Embryophyta</taxon>
        <taxon>Tracheophyta</taxon>
        <taxon>Spermatophyta</taxon>
        <taxon>Magnoliopsida</taxon>
        <taxon>eudicotyledons</taxon>
        <taxon>Gunneridae</taxon>
        <taxon>Pentapetalae</taxon>
        <taxon>rosids</taxon>
        <taxon>fabids</taxon>
        <taxon>Fagales</taxon>
        <taxon>Fagaceae</taxon>
        <taxon>Lithocarpus</taxon>
    </lineage>
</organism>
<dbReference type="EMBL" id="JAZDWU010000004">
    <property type="protein sequence ID" value="KAL0005482.1"/>
    <property type="molecule type" value="Genomic_DNA"/>
</dbReference>
<comment type="caution">
    <text evidence="4">The sequence shown here is derived from an EMBL/GenBank/DDBJ whole genome shotgun (WGS) entry which is preliminary data.</text>
</comment>
<evidence type="ECO:0000256" key="1">
    <source>
        <dbReference type="ARBA" id="ARBA00009861"/>
    </source>
</evidence>
<evidence type="ECO:0000256" key="3">
    <source>
        <dbReference type="ARBA" id="ARBA00023315"/>
    </source>
</evidence>
<accession>A0AAW2D4H1</accession>
<sequence length="126" mass="14100">MGDGRWAMGLGRLAMGLGVGRQAGSAKQIGDEGASWRKVKVELEEISNENIKPSSPTPTHLRYYQLSFLDQTFPPMYVPFLFIYTENDAYSKISTDPAKSFSTVLKQSLSDVLKRYYPLAGRIKDC</sequence>
<dbReference type="PANTHER" id="PTHR31623">
    <property type="entry name" value="F21J9.9"/>
    <property type="match status" value="1"/>
</dbReference>
<dbReference type="Pfam" id="PF02458">
    <property type="entry name" value="Transferase"/>
    <property type="match status" value="1"/>
</dbReference>
<proteinExistence type="inferred from homology"/>